<protein>
    <submittedName>
        <fullName evidence="1">3170_t:CDS:1</fullName>
    </submittedName>
</protein>
<evidence type="ECO:0000313" key="1">
    <source>
        <dbReference type="EMBL" id="CAG8553843.1"/>
    </source>
</evidence>
<gene>
    <name evidence="1" type="ORF">ACOLOM_LOCUS4962</name>
</gene>
<accession>A0ACA9LVT6</accession>
<keyword evidence="2" id="KW-1185">Reference proteome</keyword>
<comment type="caution">
    <text evidence="1">The sequence shown here is derived from an EMBL/GenBank/DDBJ whole genome shotgun (WGS) entry which is preliminary data.</text>
</comment>
<evidence type="ECO:0000313" key="2">
    <source>
        <dbReference type="Proteomes" id="UP000789525"/>
    </source>
</evidence>
<name>A0ACA9LVT6_9GLOM</name>
<dbReference type="Proteomes" id="UP000789525">
    <property type="component" value="Unassembled WGS sequence"/>
</dbReference>
<reference evidence="1" key="1">
    <citation type="submission" date="2021-06" db="EMBL/GenBank/DDBJ databases">
        <authorList>
            <person name="Kallberg Y."/>
            <person name="Tangrot J."/>
            <person name="Rosling A."/>
        </authorList>
    </citation>
    <scope>NUCLEOTIDE SEQUENCE</scope>
    <source>
        <strain evidence="1">CL356</strain>
    </source>
</reference>
<sequence length="106" mass="12651">FSDENSQRHIKPKNEPFLHLLPNFTSFFRELMILAIETKRKPELIIWFFGDGRDPEIWSVEENMEKWEYSKIKNFSNNGFVFESSNEASIYIYEVNHIDAVEFIGN</sequence>
<organism evidence="1 2">
    <name type="scientific">Acaulospora colombiana</name>
    <dbReference type="NCBI Taxonomy" id="27376"/>
    <lineage>
        <taxon>Eukaryota</taxon>
        <taxon>Fungi</taxon>
        <taxon>Fungi incertae sedis</taxon>
        <taxon>Mucoromycota</taxon>
        <taxon>Glomeromycotina</taxon>
        <taxon>Glomeromycetes</taxon>
        <taxon>Diversisporales</taxon>
        <taxon>Acaulosporaceae</taxon>
        <taxon>Acaulospora</taxon>
    </lineage>
</organism>
<proteinExistence type="predicted"/>
<dbReference type="EMBL" id="CAJVPT010008622">
    <property type="protein sequence ID" value="CAG8553843.1"/>
    <property type="molecule type" value="Genomic_DNA"/>
</dbReference>
<feature type="non-terminal residue" evidence="1">
    <location>
        <position position="1"/>
    </location>
</feature>